<evidence type="ECO:0000256" key="1">
    <source>
        <dbReference type="SAM" id="MobiDB-lite"/>
    </source>
</evidence>
<feature type="region of interest" description="Disordered" evidence="1">
    <location>
        <begin position="21"/>
        <end position="41"/>
    </location>
</feature>
<dbReference type="AlphaFoldDB" id="A0A6J4SRW1"/>
<dbReference type="EMBL" id="CADCVV010000109">
    <property type="protein sequence ID" value="CAA9503609.1"/>
    <property type="molecule type" value="Genomic_DNA"/>
</dbReference>
<feature type="compositionally biased region" description="Basic residues" evidence="1">
    <location>
        <begin position="29"/>
        <end position="41"/>
    </location>
</feature>
<reference evidence="2" key="1">
    <citation type="submission" date="2020-02" db="EMBL/GenBank/DDBJ databases">
        <authorList>
            <person name="Meier V. D."/>
        </authorList>
    </citation>
    <scope>NUCLEOTIDE SEQUENCE</scope>
    <source>
        <strain evidence="2">AVDCRST_MAG17</strain>
    </source>
</reference>
<sequence>WRTHRPADAIASSGACCSVPTSCVAPPRAGRRTRRRPRTTS</sequence>
<feature type="non-terminal residue" evidence="2">
    <location>
        <position position="1"/>
    </location>
</feature>
<gene>
    <name evidence="2" type="ORF">AVDCRST_MAG17-1472</name>
</gene>
<name>A0A6J4SRW1_9ACTN</name>
<feature type="non-terminal residue" evidence="2">
    <location>
        <position position="41"/>
    </location>
</feature>
<proteinExistence type="predicted"/>
<protein>
    <submittedName>
        <fullName evidence="2">Uncharacterized protein</fullName>
    </submittedName>
</protein>
<organism evidence="2">
    <name type="scientific">uncultured Solirubrobacterales bacterium</name>
    <dbReference type="NCBI Taxonomy" id="768556"/>
    <lineage>
        <taxon>Bacteria</taxon>
        <taxon>Bacillati</taxon>
        <taxon>Actinomycetota</taxon>
        <taxon>Thermoleophilia</taxon>
        <taxon>Solirubrobacterales</taxon>
        <taxon>environmental samples</taxon>
    </lineage>
</organism>
<evidence type="ECO:0000313" key="2">
    <source>
        <dbReference type="EMBL" id="CAA9503609.1"/>
    </source>
</evidence>
<accession>A0A6J4SRW1</accession>